<dbReference type="InterPro" id="IPR035914">
    <property type="entry name" value="Sperma_CUB_dom_sf"/>
</dbReference>
<dbReference type="AlphaFoldDB" id="A0A9J6E6I2"/>
<name>A0A9J6E6I2_RHIMP</name>
<dbReference type="InterPro" id="IPR058698">
    <property type="entry name" value="CUB_metazoa"/>
</dbReference>
<keyword evidence="3" id="KW-0732">Signal</keyword>
<evidence type="ECO:0000259" key="4">
    <source>
        <dbReference type="PROSITE" id="PS01180"/>
    </source>
</evidence>
<dbReference type="SUPFAM" id="SSF49854">
    <property type="entry name" value="Spermadhesin, CUB domain"/>
    <property type="match status" value="1"/>
</dbReference>
<feature type="domain" description="CUB" evidence="4">
    <location>
        <begin position="125"/>
        <end position="268"/>
    </location>
</feature>
<keyword evidence="6" id="KW-1185">Reference proteome</keyword>
<dbReference type="Pfam" id="PF26080">
    <property type="entry name" value="CUB_animal"/>
    <property type="match status" value="1"/>
</dbReference>
<dbReference type="InterPro" id="IPR000859">
    <property type="entry name" value="CUB_dom"/>
</dbReference>
<keyword evidence="1" id="KW-1015">Disulfide bond</keyword>
<dbReference type="EMBL" id="JABSTU010000005">
    <property type="protein sequence ID" value="KAH8030203.1"/>
    <property type="molecule type" value="Genomic_DNA"/>
</dbReference>
<dbReference type="PANTHER" id="PTHR33236:SF4">
    <property type="entry name" value="CUB DOMAIN-CONTAINING PROTEIN"/>
    <property type="match status" value="1"/>
</dbReference>
<feature type="chain" id="PRO_5039892044" description="CUB domain-containing protein" evidence="3">
    <location>
        <begin position="19"/>
        <end position="420"/>
    </location>
</feature>
<protein>
    <recommendedName>
        <fullName evidence="4">CUB domain-containing protein</fullName>
    </recommendedName>
</protein>
<reference evidence="5" key="2">
    <citation type="submission" date="2021-09" db="EMBL/GenBank/DDBJ databases">
        <authorList>
            <person name="Jia N."/>
            <person name="Wang J."/>
            <person name="Shi W."/>
            <person name="Du L."/>
            <person name="Sun Y."/>
            <person name="Zhan W."/>
            <person name="Jiang J."/>
            <person name="Wang Q."/>
            <person name="Zhang B."/>
            <person name="Ji P."/>
            <person name="Sakyi L.B."/>
            <person name="Cui X."/>
            <person name="Yuan T."/>
            <person name="Jiang B."/>
            <person name="Yang W."/>
            <person name="Lam T.T.-Y."/>
            <person name="Chang Q."/>
            <person name="Ding S."/>
            <person name="Wang X."/>
            <person name="Zhu J."/>
            <person name="Ruan X."/>
            <person name="Zhao L."/>
            <person name="Wei J."/>
            <person name="Que T."/>
            <person name="Du C."/>
            <person name="Cheng J."/>
            <person name="Dai P."/>
            <person name="Han X."/>
            <person name="Huang E."/>
            <person name="Gao Y."/>
            <person name="Liu J."/>
            <person name="Shao H."/>
            <person name="Ye R."/>
            <person name="Li L."/>
            <person name="Wei W."/>
            <person name="Wang X."/>
            <person name="Wang C."/>
            <person name="Huo Q."/>
            <person name="Li W."/>
            <person name="Guo W."/>
            <person name="Chen H."/>
            <person name="Chen S."/>
            <person name="Zhou L."/>
            <person name="Zhou L."/>
            <person name="Ni X."/>
            <person name="Tian J."/>
            <person name="Zhou Y."/>
            <person name="Sheng Y."/>
            <person name="Liu T."/>
            <person name="Pan Y."/>
            <person name="Xia L."/>
            <person name="Li J."/>
            <person name="Zhao F."/>
            <person name="Cao W."/>
        </authorList>
    </citation>
    <scope>NUCLEOTIDE SEQUENCE</scope>
    <source>
        <strain evidence="5">Rmic-2018</strain>
        <tissue evidence="5">Larvae</tissue>
    </source>
</reference>
<evidence type="ECO:0000256" key="3">
    <source>
        <dbReference type="SAM" id="SignalP"/>
    </source>
</evidence>
<accession>A0A9J6E6I2</accession>
<dbReference type="VEuPathDB" id="VectorBase:LOC119163968"/>
<evidence type="ECO:0000313" key="5">
    <source>
        <dbReference type="EMBL" id="KAH8030203.1"/>
    </source>
</evidence>
<gene>
    <name evidence="5" type="ORF">HPB51_006635</name>
</gene>
<reference evidence="5" key="1">
    <citation type="journal article" date="2020" name="Cell">
        <title>Large-Scale Comparative Analyses of Tick Genomes Elucidate Their Genetic Diversity and Vector Capacities.</title>
        <authorList>
            <consortium name="Tick Genome and Microbiome Consortium (TIGMIC)"/>
            <person name="Jia N."/>
            <person name="Wang J."/>
            <person name="Shi W."/>
            <person name="Du L."/>
            <person name="Sun Y."/>
            <person name="Zhan W."/>
            <person name="Jiang J.F."/>
            <person name="Wang Q."/>
            <person name="Zhang B."/>
            <person name="Ji P."/>
            <person name="Bell-Sakyi L."/>
            <person name="Cui X.M."/>
            <person name="Yuan T.T."/>
            <person name="Jiang B.G."/>
            <person name="Yang W.F."/>
            <person name="Lam T.T."/>
            <person name="Chang Q.C."/>
            <person name="Ding S.J."/>
            <person name="Wang X.J."/>
            <person name="Zhu J.G."/>
            <person name="Ruan X.D."/>
            <person name="Zhao L."/>
            <person name="Wei J.T."/>
            <person name="Ye R.Z."/>
            <person name="Que T.C."/>
            <person name="Du C.H."/>
            <person name="Zhou Y.H."/>
            <person name="Cheng J.X."/>
            <person name="Dai P.F."/>
            <person name="Guo W.B."/>
            <person name="Han X.H."/>
            <person name="Huang E.J."/>
            <person name="Li L.F."/>
            <person name="Wei W."/>
            <person name="Gao Y.C."/>
            <person name="Liu J.Z."/>
            <person name="Shao H.Z."/>
            <person name="Wang X."/>
            <person name="Wang C.C."/>
            <person name="Yang T.C."/>
            <person name="Huo Q.B."/>
            <person name="Li W."/>
            <person name="Chen H.Y."/>
            <person name="Chen S.E."/>
            <person name="Zhou L.G."/>
            <person name="Ni X.B."/>
            <person name="Tian J.H."/>
            <person name="Sheng Y."/>
            <person name="Liu T."/>
            <person name="Pan Y.S."/>
            <person name="Xia L.Y."/>
            <person name="Li J."/>
            <person name="Zhao F."/>
            <person name="Cao W.C."/>
        </authorList>
    </citation>
    <scope>NUCLEOTIDE SEQUENCE</scope>
    <source>
        <strain evidence="5">Rmic-2018</strain>
    </source>
</reference>
<dbReference type="PANTHER" id="PTHR33236">
    <property type="entry name" value="INTRAFLAGELLAR TRANSPORT PROTEIN 122 FAMILY PROTEIN-RELATED"/>
    <property type="match status" value="1"/>
</dbReference>
<sequence>MSLRVLIVFLAVAATVVAEDLHRDNGTVVAEDHHRSDEKTNHGAMGHVSSMAHSLGQNLNMAGFLVQTPEKEIIKPSVCVTPSNEEGVCIPAKQCMKDGGVSLGRCNDGQNICCHLKEQEKSVSCGDVITDAEAVFRSPHTLQKDSSFRQCQVSVQTAPGACQLRLDFTKFQLSPPVTCGPQAGMCVDDAFSVSAGLEASTYPILCGFNSGQHMYVDVSQSKQAILTVRLSARAERDRKWEIHITQLLRACLQYHTKASDFITSFNFVRNPTGFHYFANMHYSICIRRQLGFCSILYEENGPNGFRLSPLVNQRCSDAYVLIPTGSTGSVRDGNLGDRICGTTFTPVAANVTPFRLSFITGPRVGYSDCPCPGLPAGLGSTAANVTQFAGREFTERQFADALVCRAGGFSLKYTQLPYGC</sequence>
<dbReference type="Proteomes" id="UP000821866">
    <property type="component" value="Chromosome 3"/>
</dbReference>
<comment type="caution">
    <text evidence="2">Lacks conserved residue(s) required for the propagation of feature annotation.</text>
</comment>
<dbReference type="Gene3D" id="2.60.120.290">
    <property type="entry name" value="Spermadhesin, CUB domain"/>
    <property type="match status" value="1"/>
</dbReference>
<evidence type="ECO:0000313" key="6">
    <source>
        <dbReference type="Proteomes" id="UP000821866"/>
    </source>
</evidence>
<comment type="caution">
    <text evidence="5">The sequence shown here is derived from an EMBL/GenBank/DDBJ whole genome shotgun (WGS) entry which is preliminary data.</text>
</comment>
<dbReference type="PROSITE" id="PS01180">
    <property type="entry name" value="CUB"/>
    <property type="match status" value="1"/>
</dbReference>
<proteinExistence type="predicted"/>
<organism evidence="5 6">
    <name type="scientific">Rhipicephalus microplus</name>
    <name type="common">Cattle tick</name>
    <name type="synonym">Boophilus microplus</name>
    <dbReference type="NCBI Taxonomy" id="6941"/>
    <lineage>
        <taxon>Eukaryota</taxon>
        <taxon>Metazoa</taxon>
        <taxon>Ecdysozoa</taxon>
        <taxon>Arthropoda</taxon>
        <taxon>Chelicerata</taxon>
        <taxon>Arachnida</taxon>
        <taxon>Acari</taxon>
        <taxon>Parasitiformes</taxon>
        <taxon>Ixodida</taxon>
        <taxon>Ixodoidea</taxon>
        <taxon>Ixodidae</taxon>
        <taxon>Rhipicephalinae</taxon>
        <taxon>Rhipicephalus</taxon>
        <taxon>Boophilus</taxon>
    </lineage>
</organism>
<evidence type="ECO:0000256" key="1">
    <source>
        <dbReference type="ARBA" id="ARBA00023157"/>
    </source>
</evidence>
<feature type="signal peptide" evidence="3">
    <location>
        <begin position="1"/>
        <end position="18"/>
    </location>
</feature>
<evidence type="ECO:0000256" key="2">
    <source>
        <dbReference type="PROSITE-ProRule" id="PRU00059"/>
    </source>
</evidence>